<keyword evidence="1" id="KW-0472">Membrane</keyword>
<evidence type="ECO:0000313" key="2">
    <source>
        <dbReference type="EMBL" id="VAX41606.1"/>
    </source>
</evidence>
<keyword evidence="1" id="KW-0812">Transmembrane</keyword>
<proteinExistence type="predicted"/>
<protein>
    <recommendedName>
        <fullName evidence="3">GGDEF domain-containing protein</fullName>
    </recommendedName>
</protein>
<evidence type="ECO:0000256" key="1">
    <source>
        <dbReference type="SAM" id="Phobius"/>
    </source>
</evidence>
<gene>
    <name evidence="2" type="ORF">MNBD_PLANCTO02-1131</name>
</gene>
<reference evidence="2" key="1">
    <citation type="submission" date="2018-06" db="EMBL/GenBank/DDBJ databases">
        <authorList>
            <person name="Zhirakovskaya E."/>
        </authorList>
    </citation>
    <scope>NUCLEOTIDE SEQUENCE</scope>
</reference>
<accession>A0A3B1DFM0</accession>
<feature type="transmembrane region" description="Helical" evidence="1">
    <location>
        <begin position="53"/>
        <end position="72"/>
    </location>
</feature>
<dbReference type="InterPro" id="IPR043128">
    <property type="entry name" value="Rev_trsase/Diguanyl_cyclase"/>
</dbReference>
<organism evidence="2">
    <name type="scientific">hydrothermal vent metagenome</name>
    <dbReference type="NCBI Taxonomy" id="652676"/>
    <lineage>
        <taxon>unclassified sequences</taxon>
        <taxon>metagenomes</taxon>
        <taxon>ecological metagenomes</taxon>
    </lineage>
</organism>
<dbReference type="AlphaFoldDB" id="A0A3B1DFM0"/>
<feature type="transmembrane region" description="Helical" evidence="1">
    <location>
        <begin position="7"/>
        <end position="24"/>
    </location>
</feature>
<evidence type="ECO:0008006" key="3">
    <source>
        <dbReference type="Google" id="ProtNLM"/>
    </source>
</evidence>
<name>A0A3B1DFM0_9ZZZZ</name>
<feature type="transmembrane region" description="Helical" evidence="1">
    <location>
        <begin position="78"/>
        <end position="97"/>
    </location>
</feature>
<dbReference type="Gene3D" id="3.30.70.270">
    <property type="match status" value="1"/>
</dbReference>
<feature type="transmembrane region" description="Helical" evidence="1">
    <location>
        <begin position="30"/>
        <end position="48"/>
    </location>
</feature>
<dbReference type="EMBL" id="UOGL01000570">
    <property type="protein sequence ID" value="VAX41606.1"/>
    <property type="molecule type" value="Genomic_DNA"/>
</dbReference>
<sequence length="291" mass="33014">MSSHRFWIAGIIAWMFLFMSIPVMFSAIVIHAWVFPLIGLFAFCGLLLPGKHLIWLASFTCLAYALAVSYLGTSNSSFWLIETAIEISGILIGGALLRKANDSFQQYEEKFALILMMEQGLSIKSEEMVFDQMKRELSRARRYERHLSLVSIEPIIETSPKANSQHLIEEMLGRLHKQLIKGQLAELFTSQTKANDIISYREGQFLIMLPETDKAQAKAMAQRVLTLCDESLKISVQTETASFPCEEFTLSGLIKRTLKKPQTKVSLSKIREPLELEGFVPEMQEDVLQQT</sequence>
<keyword evidence="1" id="KW-1133">Transmembrane helix</keyword>